<evidence type="ECO:0000313" key="3">
    <source>
        <dbReference type="Proteomes" id="UP001168990"/>
    </source>
</evidence>
<keyword evidence="3" id="KW-1185">Reference proteome</keyword>
<keyword evidence="1" id="KW-0732">Signal</keyword>
<evidence type="ECO:0000256" key="1">
    <source>
        <dbReference type="SAM" id="SignalP"/>
    </source>
</evidence>
<accession>A0AA39FKU7</accession>
<gene>
    <name evidence="2" type="ORF">PV328_008909</name>
</gene>
<evidence type="ECO:0000313" key="2">
    <source>
        <dbReference type="EMBL" id="KAK0171154.1"/>
    </source>
</evidence>
<comment type="caution">
    <text evidence="2">The sequence shown here is derived from an EMBL/GenBank/DDBJ whole genome shotgun (WGS) entry which is preliminary data.</text>
</comment>
<name>A0AA39FKU7_9HYME</name>
<dbReference type="Proteomes" id="UP001168990">
    <property type="component" value="Unassembled WGS sequence"/>
</dbReference>
<organism evidence="2 3">
    <name type="scientific">Microctonus aethiopoides</name>
    <dbReference type="NCBI Taxonomy" id="144406"/>
    <lineage>
        <taxon>Eukaryota</taxon>
        <taxon>Metazoa</taxon>
        <taxon>Ecdysozoa</taxon>
        <taxon>Arthropoda</taxon>
        <taxon>Hexapoda</taxon>
        <taxon>Insecta</taxon>
        <taxon>Pterygota</taxon>
        <taxon>Neoptera</taxon>
        <taxon>Endopterygota</taxon>
        <taxon>Hymenoptera</taxon>
        <taxon>Apocrita</taxon>
        <taxon>Ichneumonoidea</taxon>
        <taxon>Braconidae</taxon>
        <taxon>Euphorinae</taxon>
        <taxon>Microctonus</taxon>
    </lineage>
</organism>
<reference evidence="2" key="2">
    <citation type="submission" date="2023-03" db="EMBL/GenBank/DDBJ databases">
        <authorList>
            <person name="Inwood S.N."/>
            <person name="Skelly J.G."/>
            <person name="Guhlin J."/>
            <person name="Harrop T.W.R."/>
            <person name="Goldson S.G."/>
            <person name="Dearden P.K."/>
        </authorList>
    </citation>
    <scope>NUCLEOTIDE SEQUENCE</scope>
    <source>
        <strain evidence="2">Irish</strain>
        <tissue evidence="2">Whole body</tissue>
    </source>
</reference>
<proteinExistence type="predicted"/>
<feature type="chain" id="PRO_5041214936" evidence="1">
    <location>
        <begin position="25"/>
        <end position="143"/>
    </location>
</feature>
<dbReference type="EMBL" id="JAQQBS010000003">
    <property type="protein sequence ID" value="KAK0171154.1"/>
    <property type="molecule type" value="Genomic_DNA"/>
</dbReference>
<dbReference type="AlphaFoldDB" id="A0AA39FKU7"/>
<feature type="signal peptide" evidence="1">
    <location>
        <begin position="1"/>
        <end position="24"/>
    </location>
</feature>
<protein>
    <submittedName>
        <fullName evidence="2">Uncharacterized protein</fullName>
    </submittedName>
</protein>
<sequence>MKLYRILFITITVQVLFAISYSEAFPNNDMHRQSCFSNTDCPENYICFESGCSNPCRNNGGRYPVKLGPSCGKNAECKTTYLQGTHCSCKKGFMECEVNQDCSGGFMCFHNKCISPCRKDGGRYPPNTAPMCGKNAECWFNWV</sequence>
<reference evidence="2" key="1">
    <citation type="journal article" date="2023" name="bioRxiv">
        <title>Scaffold-level genome assemblies of two parasitoid biocontrol wasps reveal the parthenogenesis mechanism and an associated novel virus.</title>
        <authorList>
            <person name="Inwood S."/>
            <person name="Skelly J."/>
            <person name="Guhlin J."/>
            <person name="Harrop T."/>
            <person name="Goldson S."/>
            <person name="Dearden P."/>
        </authorList>
    </citation>
    <scope>NUCLEOTIDE SEQUENCE</scope>
    <source>
        <strain evidence="2">Irish</strain>
        <tissue evidence="2">Whole body</tissue>
    </source>
</reference>